<accession>X0ZEN4</accession>
<dbReference type="SUPFAM" id="SSF56112">
    <property type="entry name" value="Protein kinase-like (PK-like)"/>
    <property type="match status" value="1"/>
</dbReference>
<keyword evidence="3" id="KW-0067">ATP-binding</keyword>
<reference evidence="5" key="1">
    <citation type="journal article" date="2014" name="Front. Microbiol.">
        <title>High frequency of phylogenetically diverse reductive dehalogenase-homologous genes in deep subseafloor sedimentary metagenomes.</title>
        <authorList>
            <person name="Kawai M."/>
            <person name="Futagami T."/>
            <person name="Toyoda A."/>
            <person name="Takaki Y."/>
            <person name="Nishi S."/>
            <person name="Hori S."/>
            <person name="Arai W."/>
            <person name="Tsubouchi T."/>
            <person name="Morono Y."/>
            <person name="Uchiyama I."/>
            <person name="Ito T."/>
            <person name="Fujiyama A."/>
            <person name="Inagaki F."/>
            <person name="Takami H."/>
        </authorList>
    </citation>
    <scope>NUCLEOTIDE SEQUENCE</scope>
    <source>
        <strain evidence="5">Expedition CK06-06</strain>
    </source>
</reference>
<dbReference type="Gene3D" id="1.10.510.10">
    <property type="entry name" value="Transferase(Phosphotransferase) domain 1"/>
    <property type="match status" value="1"/>
</dbReference>
<dbReference type="GO" id="GO:0005524">
    <property type="term" value="F:ATP binding"/>
    <property type="evidence" value="ECO:0007669"/>
    <property type="project" value="UniProtKB-KW"/>
</dbReference>
<gene>
    <name evidence="5" type="ORF">S01H4_07040</name>
</gene>
<dbReference type="AlphaFoldDB" id="X0ZEN4"/>
<evidence type="ECO:0000256" key="3">
    <source>
        <dbReference type="ARBA" id="ARBA00022840"/>
    </source>
</evidence>
<dbReference type="InterPro" id="IPR000719">
    <property type="entry name" value="Prot_kinase_dom"/>
</dbReference>
<dbReference type="InterPro" id="IPR008271">
    <property type="entry name" value="Ser/Thr_kinase_AS"/>
</dbReference>
<evidence type="ECO:0000259" key="4">
    <source>
        <dbReference type="PROSITE" id="PS50011"/>
    </source>
</evidence>
<dbReference type="PANTHER" id="PTHR45832">
    <property type="entry name" value="SERINE/THREONINE-PROTEIN KINASE SAMKA-RELATED-RELATED"/>
    <property type="match status" value="1"/>
</dbReference>
<keyword evidence="2" id="KW-0547">Nucleotide-binding</keyword>
<organism evidence="5">
    <name type="scientific">marine sediment metagenome</name>
    <dbReference type="NCBI Taxonomy" id="412755"/>
    <lineage>
        <taxon>unclassified sequences</taxon>
        <taxon>metagenomes</taxon>
        <taxon>ecological metagenomes</taxon>
    </lineage>
</organism>
<dbReference type="InterPro" id="IPR051931">
    <property type="entry name" value="PAK3-like"/>
</dbReference>
<dbReference type="EMBL" id="BART01002254">
    <property type="protein sequence ID" value="GAG58788.1"/>
    <property type="molecule type" value="Genomic_DNA"/>
</dbReference>
<feature type="domain" description="Protein kinase" evidence="4">
    <location>
        <begin position="1"/>
        <end position="79"/>
    </location>
</feature>
<dbReference type="PROSITE" id="PS50011">
    <property type="entry name" value="PROTEIN_KINASE_DOM"/>
    <property type="match status" value="1"/>
</dbReference>
<name>X0ZEN4_9ZZZZ</name>
<dbReference type="GO" id="GO:0004672">
    <property type="term" value="F:protein kinase activity"/>
    <property type="evidence" value="ECO:0007669"/>
    <property type="project" value="InterPro"/>
</dbReference>
<comment type="similarity">
    <text evidence="1">Belongs to the protein kinase superfamily. STE Ser/Thr protein kinase family. STE20 subfamily.</text>
</comment>
<comment type="caution">
    <text evidence="5">The sequence shown here is derived from an EMBL/GenBank/DDBJ whole genome shotgun (WGS) entry which is preliminary data.</text>
</comment>
<evidence type="ECO:0000256" key="1">
    <source>
        <dbReference type="ARBA" id="ARBA00008874"/>
    </source>
</evidence>
<dbReference type="PANTHER" id="PTHR45832:SF22">
    <property type="entry name" value="SERINE_THREONINE-PROTEIN KINASE SAMKA-RELATED"/>
    <property type="match status" value="1"/>
</dbReference>
<dbReference type="PROSITE" id="PS00108">
    <property type="entry name" value="PROTEIN_KINASE_ST"/>
    <property type="match status" value="1"/>
</dbReference>
<proteinExistence type="inferred from homology"/>
<sequence>MEYIDGITLTKFSKQHQPPILYKHLLSLLEDILPGLKYLHSNHIIHRDIKPDNIMIDHKNNPKLIDLGLACLYPDLKCA</sequence>
<feature type="non-terminal residue" evidence="5">
    <location>
        <position position="79"/>
    </location>
</feature>
<evidence type="ECO:0000256" key="2">
    <source>
        <dbReference type="ARBA" id="ARBA00022741"/>
    </source>
</evidence>
<dbReference type="Pfam" id="PF00069">
    <property type="entry name" value="Pkinase"/>
    <property type="match status" value="1"/>
</dbReference>
<protein>
    <recommendedName>
        <fullName evidence="4">Protein kinase domain-containing protein</fullName>
    </recommendedName>
</protein>
<evidence type="ECO:0000313" key="5">
    <source>
        <dbReference type="EMBL" id="GAG58788.1"/>
    </source>
</evidence>
<dbReference type="InterPro" id="IPR011009">
    <property type="entry name" value="Kinase-like_dom_sf"/>
</dbReference>